<name>A0A830GSF3_9CREN</name>
<dbReference type="PANTHER" id="PTHR24347">
    <property type="entry name" value="SERINE/THREONINE-PROTEIN KINASE"/>
    <property type="match status" value="1"/>
</dbReference>
<dbReference type="GO" id="GO:0005524">
    <property type="term" value="F:ATP binding"/>
    <property type="evidence" value="ECO:0007669"/>
    <property type="project" value="InterPro"/>
</dbReference>
<sequence length="148" mass="16527">MHSQLSELRIIIRLSYPCEVVPAFHNLIDALEYTYSRGVVHCDIKPGNVLVKRGADGVLVVKLSDWNASRIFQSSHPTLLSRPALTPTYAAPEQFDGRVGEQTDVYQLYESMYEVLIGTPSFTSISSKFRGEFKPPSVHDKSLAALDQ</sequence>
<dbReference type="InterPro" id="IPR008271">
    <property type="entry name" value="Ser/Thr_kinase_AS"/>
</dbReference>
<evidence type="ECO:0000313" key="2">
    <source>
        <dbReference type="EMBL" id="GGP19674.1"/>
    </source>
</evidence>
<dbReference type="PROSITE" id="PS50011">
    <property type="entry name" value="PROTEIN_KINASE_DOM"/>
    <property type="match status" value="1"/>
</dbReference>
<evidence type="ECO:0000259" key="1">
    <source>
        <dbReference type="PROSITE" id="PS50011"/>
    </source>
</evidence>
<comment type="caution">
    <text evidence="2">The sequence shown here is derived from an EMBL/GenBank/DDBJ whole genome shotgun (WGS) entry which is preliminary data.</text>
</comment>
<accession>A0A830GSF3</accession>
<dbReference type="SUPFAM" id="SSF56112">
    <property type="entry name" value="Protein kinase-like (PK-like)"/>
    <property type="match status" value="1"/>
</dbReference>
<dbReference type="InterPro" id="IPR011009">
    <property type="entry name" value="Kinase-like_dom_sf"/>
</dbReference>
<evidence type="ECO:0000313" key="3">
    <source>
        <dbReference type="Proteomes" id="UP000610960"/>
    </source>
</evidence>
<proteinExistence type="predicted"/>
<dbReference type="AlphaFoldDB" id="A0A830GSF3"/>
<dbReference type="GO" id="GO:0004672">
    <property type="term" value="F:protein kinase activity"/>
    <property type="evidence" value="ECO:0007669"/>
    <property type="project" value="InterPro"/>
</dbReference>
<feature type="domain" description="Protein kinase" evidence="1">
    <location>
        <begin position="1"/>
        <end position="148"/>
    </location>
</feature>
<dbReference type="OrthoDB" id="41005at2157"/>
<reference evidence="2" key="2">
    <citation type="submission" date="2020-09" db="EMBL/GenBank/DDBJ databases">
        <authorList>
            <person name="Sun Q."/>
            <person name="Ohkuma M."/>
        </authorList>
    </citation>
    <scope>NUCLEOTIDE SEQUENCE</scope>
    <source>
        <strain evidence="2">JCM 10088</strain>
    </source>
</reference>
<dbReference type="Proteomes" id="UP000610960">
    <property type="component" value="Unassembled WGS sequence"/>
</dbReference>
<keyword evidence="3" id="KW-1185">Reference proteome</keyword>
<dbReference type="PROSITE" id="PS00108">
    <property type="entry name" value="PROTEIN_KINASE_ST"/>
    <property type="match status" value="1"/>
</dbReference>
<dbReference type="EMBL" id="BMNL01000001">
    <property type="protein sequence ID" value="GGP19674.1"/>
    <property type="molecule type" value="Genomic_DNA"/>
</dbReference>
<dbReference type="Gene3D" id="1.10.510.10">
    <property type="entry name" value="Transferase(Phosphotransferase) domain 1"/>
    <property type="match status" value="1"/>
</dbReference>
<dbReference type="RefSeq" id="WP_188595804.1">
    <property type="nucleotide sequence ID" value="NZ_BMNL01000001.1"/>
</dbReference>
<reference evidence="2" key="1">
    <citation type="journal article" date="2014" name="Int. J. Syst. Evol. Microbiol.">
        <title>Complete genome sequence of Corynebacterium casei LMG S-19264T (=DSM 44701T), isolated from a smear-ripened cheese.</title>
        <authorList>
            <consortium name="US DOE Joint Genome Institute (JGI-PGF)"/>
            <person name="Walter F."/>
            <person name="Albersmeier A."/>
            <person name="Kalinowski J."/>
            <person name="Ruckert C."/>
        </authorList>
    </citation>
    <scope>NUCLEOTIDE SEQUENCE</scope>
    <source>
        <strain evidence="2">JCM 10088</strain>
    </source>
</reference>
<protein>
    <recommendedName>
        <fullName evidence="1">Protein kinase domain-containing protein</fullName>
    </recommendedName>
</protein>
<organism evidence="2 3">
    <name type="scientific">Thermocladium modestius</name>
    <dbReference type="NCBI Taxonomy" id="62609"/>
    <lineage>
        <taxon>Archaea</taxon>
        <taxon>Thermoproteota</taxon>
        <taxon>Thermoprotei</taxon>
        <taxon>Thermoproteales</taxon>
        <taxon>Thermoproteaceae</taxon>
        <taxon>Thermocladium</taxon>
    </lineage>
</organism>
<dbReference type="Pfam" id="PF00069">
    <property type="entry name" value="Pkinase"/>
    <property type="match status" value="1"/>
</dbReference>
<dbReference type="InterPro" id="IPR000719">
    <property type="entry name" value="Prot_kinase_dom"/>
</dbReference>
<gene>
    <name evidence="2" type="ORF">GCM10007981_04310</name>
</gene>